<dbReference type="InterPro" id="IPR038434">
    <property type="entry name" value="YARHG_sf"/>
</dbReference>
<dbReference type="RefSeq" id="WP_054587801.1">
    <property type="nucleotide sequence ID" value="NZ_CP012700.1"/>
</dbReference>
<name>A0A0N7GSD8_SPHMC</name>
<sequence length="396" mass="42583">MVDVFISYSRDNKARVADIAAAVSAAGYDVWWDAELPPHRSYGDVITEKIGSAKAAIVVWSQASAQSEWVRAEADVARNQKKLVQTAIDDVMPPLPFNQIQFADLSDWRGEADHSGWRKVLMSLEDLCGREAVAAPVQVPRPMAPVAPPRDDVPSPPAAPKSSFLPWALLGLAVVAIALLAWKLTQPAAVEPAASQAAAPVEEEKPEVPASDDAPAPATAPGEAYTLAAVIDDPDGFTNIRAAQNTQSAIVGKVLEGEKFLTYKQPGQWWRVRKADGTMGYMFRKYIRLVEGGAAQGTPAAPAGPMPTGVGGSGVVIPDSSERLLTPADIANFGLLELRIARNEIFARHGFRFKDPRLARHFGQFDWYRPTSDNVQLSATEKANVSLLKSAEAGAQ</sequence>
<evidence type="ECO:0000313" key="3">
    <source>
        <dbReference type="EMBL" id="ALH80435.1"/>
    </source>
</evidence>
<feature type="compositionally biased region" description="Low complexity" evidence="1">
    <location>
        <begin position="208"/>
        <end position="219"/>
    </location>
</feature>
<dbReference type="PATRIC" id="fig|33050.5.peg.1801"/>
<evidence type="ECO:0000256" key="1">
    <source>
        <dbReference type="SAM" id="MobiDB-lite"/>
    </source>
</evidence>
<organism evidence="3 4">
    <name type="scientific">Sphingopyxis macrogoltabida</name>
    <name type="common">Sphingomonas macrogoltabidus</name>
    <dbReference type="NCBI Taxonomy" id="33050"/>
    <lineage>
        <taxon>Bacteria</taxon>
        <taxon>Pseudomonadati</taxon>
        <taxon>Pseudomonadota</taxon>
        <taxon>Alphaproteobacteria</taxon>
        <taxon>Sphingomonadales</taxon>
        <taxon>Sphingomonadaceae</taxon>
        <taxon>Sphingopyxis</taxon>
    </lineage>
</organism>
<feature type="region of interest" description="Disordered" evidence="1">
    <location>
        <begin position="195"/>
        <end position="219"/>
    </location>
</feature>
<dbReference type="Pfam" id="PF08239">
    <property type="entry name" value="SH3_3"/>
    <property type="match status" value="1"/>
</dbReference>
<gene>
    <name evidence="3" type="ORF">AN936_08655</name>
</gene>
<accession>A0A0N7GSD8</accession>
<dbReference type="SUPFAM" id="SSF52200">
    <property type="entry name" value="Toll/Interleukin receptor TIR domain"/>
    <property type="match status" value="1"/>
</dbReference>
<reference evidence="3 4" key="1">
    <citation type="journal article" date="2015" name="Genome Announc.">
        <title>Complete Genome Sequence of Polypropylene Glycol- and Polyethylene Glycol-Degrading Sphingopyxis macrogoltabida Strain EY-1.</title>
        <authorList>
            <person name="Ohtsubo Y."/>
            <person name="Nagata Y."/>
            <person name="Numata M."/>
            <person name="Tsuchikane K."/>
            <person name="Hosoyama A."/>
            <person name="Yamazoe A."/>
            <person name="Tsuda M."/>
            <person name="Fujita N."/>
            <person name="Kawai F."/>
        </authorList>
    </citation>
    <scope>NUCLEOTIDE SEQUENCE [LARGE SCALE GENOMIC DNA]</scope>
    <source>
        <strain evidence="3 4">EY-1</strain>
    </source>
</reference>
<dbReference type="Proteomes" id="UP000058074">
    <property type="component" value="Chromosome"/>
</dbReference>
<dbReference type="Pfam" id="PF13676">
    <property type="entry name" value="TIR_2"/>
    <property type="match status" value="1"/>
</dbReference>
<dbReference type="EMBL" id="CP012700">
    <property type="protein sequence ID" value="ALH80435.1"/>
    <property type="molecule type" value="Genomic_DNA"/>
</dbReference>
<dbReference type="GO" id="GO:0007165">
    <property type="term" value="P:signal transduction"/>
    <property type="evidence" value="ECO:0007669"/>
    <property type="project" value="InterPro"/>
</dbReference>
<dbReference type="InterPro" id="IPR003646">
    <property type="entry name" value="SH3-like_bac-type"/>
</dbReference>
<dbReference type="OrthoDB" id="105971at2"/>
<dbReference type="InterPro" id="IPR035897">
    <property type="entry name" value="Toll_tir_struct_dom_sf"/>
</dbReference>
<feature type="domain" description="TIR" evidence="2">
    <location>
        <begin position="1"/>
        <end position="124"/>
    </location>
</feature>
<dbReference type="PROSITE" id="PS50104">
    <property type="entry name" value="TIR"/>
    <property type="match status" value="1"/>
</dbReference>
<dbReference type="InterPro" id="IPR000157">
    <property type="entry name" value="TIR_dom"/>
</dbReference>
<dbReference type="KEGG" id="smag:AN936_08655"/>
<protein>
    <recommendedName>
        <fullName evidence="2">TIR domain-containing protein</fullName>
    </recommendedName>
</protein>
<evidence type="ECO:0000259" key="2">
    <source>
        <dbReference type="PROSITE" id="PS50104"/>
    </source>
</evidence>
<evidence type="ECO:0000313" key="4">
    <source>
        <dbReference type="Proteomes" id="UP000058074"/>
    </source>
</evidence>
<dbReference type="Gene3D" id="2.30.30.40">
    <property type="entry name" value="SH3 Domains"/>
    <property type="match status" value="1"/>
</dbReference>
<dbReference type="Gene3D" id="1.20.58.1690">
    <property type="match status" value="1"/>
</dbReference>
<dbReference type="AlphaFoldDB" id="A0A0N7GSD8"/>
<dbReference type="Gene3D" id="3.40.50.10140">
    <property type="entry name" value="Toll/interleukin-1 receptor homology (TIR) domain"/>
    <property type="match status" value="1"/>
</dbReference>
<dbReference type="Pfam" id="PF13308">
    <property type="entry name" value="YARHG"/>
    <property type="match status" value="1"/>
</dbReference>
<proteinExistence type="predicted"/>
<dbReference type="InterPro" id="IPR025582">
    <property type="entry name" value="YARHG_dom"/>
</dbReference>
<dbReference type="SMART" id="SM01324">
    <property type="entry name" value="YARHG"/>
    <property type="match status" value="1"/>
</dbReference>